<feature type="domain" description="HMG box" evidence="14">
    <location>
        <begin position="57"/>
        <end position="117"/>
    </location>
</feature>
<dbReference type="GO" id="GO:0016607">
    <property type="term" value="C:nuclear speck"/>
    <property type="evidence" value="ECO:0007669"/>
    <property type="project" value="UniProtKB-SubCell"/>
</dbReference>
<dbReference type="OrthoDB" id="6247875at2759"/>
<evidence type="ECO:0000256" key="3">
    <source>
        <dbReference type="ARBA" id="ARBA00019052"/>
    </source>
</evidence>
<evidence type="ECO:0000313" key="15">
    <source>
        <dbReference type="EMBL" id="VDN17825.1"/>
    </source>
</evidence>
<dbReference type="Pfam" id="PF00505">
    <property type="entry name" value="HMG_box"/>
    <property type="match status" value="1"/>
</dbReference>
<sequence length="449" mass="49915">MLSLNPAGNINASLNHNPYLNLTSYLTLTSIFQQFNPALILVRNFVFTEIWSKVTCLLFAQHIRRNILQTFDGVSNVDLSRHLGELWSTLPQTLKTQFDEESARLSRLHQLEFPNYKYQPNKRVQTVISATVVRSLSGSGGLDKPTRINLPPLTIKKATSTLPDSAYVSSGELSPSPYLSDPPPVAASPKKHPVIRSCYSTAPKRPPTSDCGDCGFDEFCTSPQPPPRQRFMSAGNGAPSTMYQRPPLRSASCYPLPRSECLSKAWQPSPASRRETMVPVLVVRGSNVEEFSMTIPLEEEKEATRIETSAMPAVMSSQEEFVLRPPKTEMLKDNNGEEEEQEEEGRDLKPAFWTDSVKQTEWPFVGDAHLLPIETAKEEVEEEDEGPLNLDSLLDECYQREELTTDVGSNSFLQLTASPLSELLTADRDSFDFCQALLSDGGTPSPVLA</sequence>
<dbReference type="Gene3D" id="1.10.30.10">
    <property type="entry name" value="High mobility group box domain"/>
    <property type="match status" value="1"/>
</dbReference>
<dbReference type="InterPro" id="IPR036910">
    <property type="entry name" value="HMG_box_dom_sf"/>
</dbReference>
<dbReference type="Proteomes" id="UP000281553">
    <property type="component" value="Unassembled WGS sequence"/>
</dbReference>
<keyword evidence="12" id="KW-0539">Nucleus</keyword>
<dbReference type="SUPFAM" id="SSF47095">
    <property type="entry name" value="HMG-box"/>
    <property type="match status" value="1"/>
</dbReference>
<evidence type="ECO:0000313" key="16">
    <source>
        <dbReference type="Proteomes" id="UP000281553"/>
    </source>
</evidence>
<keyword evidence="6" id="KW-0726">Sexual differentiation</keyword>
<feature type="region of interest" description="Disordered" evidence="13">
    <location>
        <begin position="166"/>
        <end position="191"/>
    </location>
</feature>
<dbReference type="InterPro" id="IPR009071">
    <property type="entry name" value="HMG_box_dom"/>
</dbReference>
<dbReference type="GO" id="GO:0001228">
    <property type="term" value="F:DNA-binding transcription activator activity, RNA polymerase II-specific"/>
    <property type="evidence" value="ECO:0007669"/>
    <property type="project" value="TreeGrafter"/>
</dbReference>
<dbReference type="AlphaFoldDB" id="A0A3P7LLF3"/>
<evidence type="ECO:0000256" key="7">
    <source>
        <dbReference type="ARBA" id="ARBA00023125"/>
    </source>
</evidence>
<accession>A0A3P7LLF3</accession>
<comment type="function">
    <text evidence="11">Transcriptional regulator that controls a genetic switch in male development. It is necessary and sufficient for initiating male sex determination by directing the development of supporting cell precursors (pre-Sertoli cells) as Sertoli rather than granulosa cells. Involved in different aspects of gene regulation including promoter activation or repression. Binds to the DNA consensus sequence 5'-[AT]AACAA[AT]-3'. SRY HMG box recognizes DNA by partial intercalation in the minor groove and promotes DNA bending. Also involved in pre-mRNA splicing. In male adult brain involved in the maintenance of motor functions of dopaminergic neurons.</text>
</comment>
<keyword evidence="7 12" id="KW-0238">DNA-binding</keyword>
<feature type="compositionally biased region" description="Acidic residues" evidence="13">
    <location>
        <begin position="336"/>
        <end position="345"/>
    </location>
</feature>
<comment type="subcellular location">
    <subcellularLocation>
        <location evidence="1">Nucleus speckle</location>
    </subcellularLocation>
</comment>
<evidence type="ECO:0000256" key="11">
    <source>
        <dbReference type="ARBA" id="ARBA00045821"/>
    </source>
</evidence>
<dbReference type="GO" id="GO:0007548">
    <property type="term" value="P:sex differentiation"/>
    <property type="evidence" value="ECO:0007669"/>
    <property type="project" value="UniProtKB-KW"/>
</dbReference>
<evidence type="ECO:0000256" key="6">
    <source>
        <dbReference type="ARBA" id="ARBA00022928"/>
    </source>
</evidence>
<dbReference type="GO" id="GO:0000978">
    <property type="term" value="F:RNA polymerase II cis-regulatory region sequence-specific DNA binding"/>
    <property type="evidence" value="ECO:0007669"/>
    <property type="project" value="TreeGrafter"/>
</dbReference>
<dbReference type="SMART" id="SM00398">
    <property type="entry name" value="HMG"/>
    <property type="match status" value="1"/>
</dbReference>
<evidence type="ECO:0000256" key="13">
    <source>
        <dbReference type="SAM" id="MobiDB-lite"/>
    </source>
</evidence>
<evidence type="ECO:0000256" key="2">
    <source>
        <dbReference type="ARBA" id="ARBA00005998"/>
    </source>
</evidence>
<dbReference type="PANTHER" id="PTHR10270">
    <property type="entry name" value="SOX TRANSCRIPTION FACTOR"/>
    <property type="match status" value="1"/>
</dbReference>
<comment type="similarity">
    <text evidence="2">Belongs to the SRY family.</text>
</comment>
<keyword evidence="8" id="KW-0010">Activator</keyword>
<keyword evidence="5" id="KW-0112">Calmodulin-binding</keyword>
<name>A0A3P7LLF3_DIBLA</name>
<dbReference type="PANTHER" id="PTHR10270:SF161">
    <property type="entry name" value="SEX-DETERMINING REGION Y PROTEIN"/>
    <property type="match status" value="1"/>
</dbReference>
<evidence type="ECO:0000256" key="10">
    <source>
        <dbReference type="ARBA" id="ARBA00032498"/>
    </source>
</evidence>
<evidence type="ECO:0000256" key="9">
    <source>
        <dbReference type="ARBA" id="ARBA00023163"/>
    </source>
</evidence>
<evidence type="ECO:0000259" key="14">
    <source>
        <dbReference type="PROSITE" id="PS50118"/>
    </source>
</evidence>
<feature type="DNA-binding region" description="HMG box" evidence="12">
    <location>
        <begin position="57"/>
        <end position="117"/>
    </location>
</feature>
<dbReference type="GO" id="GO:0005516">
    <property type="term" value="F:calmodulin binding"/>
    <property type="evidence" value="ECO:0007669"/>
    <property type="project" value="UniProtKB-KW"/>
</dbReference>
<evidence type="ECO:0000256" key="5">
    <source>
        <dbReference type="ARBA" id="ARBA00022860"/>
    </source>
</evidence>
<keyword evidence="9" id="KW-0804">Transcription</keyword>
<evidence type="ECO:0000256" key="12">
    <source>
        <dbReference type="PROSITE-ProRule" id="PRU00267"/>
    </source>
</evidence>
<protein>
    <recommendedName>
        <fullName evidence="3">Sex-determining region Y protein</fullName>
    </recommendedName>
    <alternativeName>
        <fullName evidence="10">Testis-determining factor</fullName>
    </alternativeName>
</protein>
<dbReference type="GO" id="GO:0030154">
    <property type="term" value="P:cell differentiation"/>
    <property type="evidence" value="ECO:0007669"/>
    <property type="project" value="UniProtKB-KW"/>
</dbReference>
<evidence type="ECO:0000256" key="1">
    <source>
        <dbReference type="ARBA" id="ARBA00004324"/>
    </source>
</evidence>
<keyword evidence="4" id="KW-0221">Differentiation</keyword>
<dbReference type="PROSITE" id="PS50118">
    <property type="entry name" value="HMG_BOX_2"/>
    <property type="match status" value="1"/>
</dbReference>
<proteinExistence type="inferred from homology"/>
<dbReference type="EMBL" id="UYRU01068551">
    <property type="protein sequence ID" value="VDN17825.1"/>
    <property type="molecule type" value="Genomic_DNA"/>
</dbReference>
<reference evidence="15 16" key="1">
    <citation type="submission" date="2018-11" db="EMBL/GenBank/DDBJ databases">
        <authorList>
            <consortium name="Pathogen Informatics"/>
        </authorList>
    </citation>
    <scope>NUCLEOTIDE SEQUENCE [LARGE SCALE GENOMIC DNA]</scope>
</reference>
<feature type="region of interest" description="Disordered" evidence="13">
    <location>
        <begin position="328"/>
        <end position="348"/>
    </location>
</feature>
<organism evidence="15 16">
    <name type="scientific">Dibothriocephalus latus</name>
    <name type="common">Fish tapeworm</name>
    <name type="synonym">Diphyllobothrium latum</name>
    <dbReference type="NCBI Taxonomy" id="60516"/>
    <lineage>
        <taxon>Eukaryota</taxon>
        <taxon>Metazoa</taxon>
        <taxon>Spiralia</taxon>
        <taxon>Lophotrochozoa</taxon>
        <taxon>Platyhelminthes</taxon>
        <taxon>Cestoda</taxon>
        <taxon>Eucestoda</taxon>
        <taxon>Diphyllobothriidea</taxon>
        <taxon>Diphyllobothriidae</taxon>
        <taxon>Dibothriocephalus</taxon>
    </lineage>
</organism>
<gene>
    <name evidence="15" type="ORF">DILT_LOCUS13026</name>
</gene>
<keyword evidence="16" id="KW-1185">Reference proteome</keyword>
<dbReference type="InterPro" id="IPR050140">
    <property type="entry name" value="SRY-related_HMG-box_TF-like"/>
</dbReference>
<evidence type="ECO:0000256" key="4">
    <source>
        <dbReference type="ARBA" id="ARBA00022782"/>
    </source>
</evidence>
<evidence type="ECO:0000256" key="8">
    <source>
        <dbReference type="ARBA" id="ARBA00023159"/>
    </source>
</evidence>